<name>A0A164U208_9CRUS</name>
<evidence type="ECO:0000256" key="1">
    <source>
        <dbReference type="SAM" id="Phobius"/>
    </source>
</evidence>
<proteinExistence type="predicted"/>
<evidence type="ECO:0000313" key="2">
    <source>
        <dbReference type="EMBL" id="KZS10983.1"/>
    </source>
</evidence>
<feature type="non-terminal residue" evidence="2">
    <location>
        <position position="1"/>
    </location>
</feature>
<keyword evidence="1" id="KW-0472">Membrane</keyword>
<dbReference type="Proteomes" id="UP000076858">
    <property type="component" value="Unassembled WGS sequence"/>
</dbReference>
<evidence type="ECO:0000313" key="3">
    <source>
        <dbReference type="Proteomes" id="UP000076858"/>
    </source>
</evidence>
<accession>A0A164U208</accession>
<comment type="caution">
    <text evidence="2">The sequence shown here is derived from an EMBL/GenBank/DDBJ whole genome shotgun (WGS) entry which is preliminary data.</text>
</comment>
<keyword evidence="1" id="KW-1133">Transmembrane helix</keyword>
<organism evidence="2 3">
    <name type="scientific">Daphnia magna</name>
    <dbReference type="NCBI Taxonomy" id="35525"/>
    <lineage>
        <taxon>Eukaryota</taxon>
        <taxon>Metazoa</taxon>
        <taxon>Ecdysozoa</taxon>
        <taxon>Arthropoda</taxon>
        <taxon>Crustacea</taxon>
        <taxon>Branchiopoda</taxon>
        <taxon>Diplostraca</taxon>
        <taxon>Cladocera</taxon>
        <taxon>Anomopoda</taxon>
        <taxon>Daphniidae</taxon>
        <taxon>Daphnia</taxon>
    </lineage>
</organism>
<protein>
    <submittedName>
        <fullName evidence="2">Uncharacterized protein</fullName>
    </submittedName>
</protein>
<sequence>SKFKNLFYFFFFFFICYFPSCYWGAKRNCVVKKKTKKTLPFPNHEMNPGRLSPAHWTWFIPHWLNVLRAKGGGGVQ</sequence>
<keyword evidence="1" id="KW-0812">Transmembrane</keyword>
<reference evidence="2 3" key="1">
    <citation type="submission" date="2016-03" db="EMBL/GenBank/DDBJ databases">
        <title>EvidentialGene: Evidence-directed Construction of Genes on Genomes.</title>
        <authorList>
            <person name="Gilbert D.G."/>
            <person name="Choi J.-H."/>
            <person name="Mockaitis K."/>
            <person name="Colbourne J."/>
            <person name="Pfrender M."/>
        </authorList>
    </citation>
    <scope>NUCLEOTIDE SEQUENCE [LARGE SCALE GENOMIC DNA]</scope>
    <source>
        <strain evidence="2 3">Xinb3</strain>
        <tissue evidence="2">Complete organism</tissue>
    </source>
</reference>
<dbReference type="AlphaFoldDB" id="A0A164U208"/>
<dbReference type="EMBL" id="LRGB01001632">
    <property type="protein sequence ID" value="KZS10983.1"/>
    <property type="molecule type" value="Genomic_DNA"/>
</dbReference>
<keyword evidence="3" id="KW-1185">Reference proteome</keyword>
<feature type="transmembrane region" description="Helical" evidence="1">
    <location>
        <begin position="6"/>
        <end position="25"/>
    </location>
</feature>
<gene>
    <name evidence="2" type="ORF">APZ42_024420</name>
</gene>